<proteinExistence type="predicted"/>
<name>A0A2T4IMZ9_9HYPH</name>
<reference evidence="4 5" key="1">
    <citation type="submission" date="2018-03" db="EMBL/GenBank/DDBJ databases">
        <title>Genome sequence of the symbiotic type strain Mesorhizobium helmanticense CSLC115NT isolated from Lotus corniculatus nodules.</title>
        <authorList>
            <person name="Sannazzaro A.I."/>
            <person name="Torres Tejerizo G.A."/>
            <person name="Dip D."/>
            <person name="Caballero M."/>
            <person name="Pistorio M."/>
            <person name="Estrella M.J."/>
        </authorList>
    </citation>
    <scope>NUCLEOTIDE SEQUENCE [LARGE SCALE GENOMIC DNA]</scope>
    <source>
        <strain evidence="4 5">CSLC115N</strain>
    </source>
</reference>
<dbReference type="RefSeq" id="WP_107652409.1">
    <property type="nucleotide sequence ID" value="NZ_PZJX01000053.1"/>
</dbReference>
<feature type="compositionally biased region" description="Polar residues" evidence="1">
    <location>
        <begin position="169"/>
        <end position="187"/>
    </location>
</feature>
<accession>A0A2T4IMZ9</accession>
<feature type="region of interest" description="Disordered" evidence="1">
    <location>
        <begin position="165"/>
        <end position="209"/>
    </location>
</feature>
<dbReference type="PANTHER" id="PTHR38593:SF1">
    <property type="entry name" value="BLR2558 PROTEIN"/>
    <property type="match status" value="1"/>
</dbReference>
<evidence type="ECO:0000256" key="1">
    <source>
        <dbReference type="SAM" id="MobiDB-lite"/>
    </source>
</evidence>
<feature type="chain" id="PRO_5015524142" description="DUF4142 domain-containing protein" evidence="2">
    <location>
        <begin position="25"/>
        <end position="251"/>
    </location>
</feature>
<dbReference type="PANTHER" id="PTHR38593">
    <property type="entry name" value="BLR2558 PROTEIN"/>
    <property type="match status" value="1"/>
</dbReference>
<dbReference type="Gene3D" id="1.20.1260.10">
    <property type="match status" value="1"/>
</dbReference>
<gene>
    <name evidence="4" type="ORF">C9427_28820</name>
</gene>
<organism evidence="4 5">
    <name type="scientific">Mesorhizobium helmanticense</name>
    <dbReference type="NCBI Taxonomy" id="1776423"/>
    <lineage>
        <taxon>Bacteria</taxon>
        <taxon>Pseudomonadati</taxon>
        <taxon>Pseudomonadota</taxon>
        <taxon>Alphaproteobacteria</taxon>
        <taxon>Hyphomicrobiales</taxon>
        <taxon>Phyllobacteriaceae</taxon>
        <taxon>Mesorhizobium</taxon>
    </lineage>
</organism>
<comment type="caution">
    <text evidence="4">The sequence shown here is derived from an EMBL/GenBank/DDBJ whole genome shotgun (WGS) entry which is preliminary data.</text>
</comment>
<feature type="domain" description="DUF4142" evidence="3">
    <location>
        <begin position="27"/>
        <end position="161"/>
    </location>
</feature>
<feature type="signal peptide" evidence="2">
    <location>
        <begin position="1"/>
        <end position="24"/>
    </location>
</feature>
<protein>
    <recommendedName>
        <fullName evidence="3">DUF4142 domain-containing protein</fullName>
    </recommendedName>
</protein>
<dbReference type="Pfam" id="PF13628">
    <property type="entry name" value="DUF4142"/>
    <property type="match status" value="1"/>
</dbReference>
<keyword evidence="2" id="KW-0732">Signal</keyword>
<evidence type="ECO:0000313" key="4">
    <source>
        <dbReference type="EMBL" id="PTE07022.1"/>
    </source>
</evidence>
<sequence>MKTRLLLAALASATALTVSLPAFAEDSAQDFVDQAAQGGMFEVNSSKVAEGKAQDPTVKDFAQKMVADHGTANAKLVSIAHEQKLTVPTELDAKHKRDLDSLQNSSDPVDGPYVQMQRDAHSDAVNLFETYAKDGDNVQLKAFALETVPTLKMHQEMIEQIASTMGDKSASTKPATPAVATSDTANPSAPVPGANSFTEAQAKGRIQDAGFSDVSTLTKDDQGIWRGQAKKDGKDTAVALDYQGNVVAGTN</sequence>
<dbReference type="OrthoDB" id="7376531at2"/>
<dbReference type="InterPro" id="IPR012347">
    <property type="entry name" value="Ferritin-like"/>
</dbReference>
<keyword evidence="5" id="KW-1185">Reference proteome</keyword>
<evidence type="ECO:0000259" key="3">
    <source>
        <dbReference type="Pfam" id="PF13628"/>
    </source>
</evidence>
<dbReference type="InterPro" id="IPR025419">
    <property type="entry name" value="DUF4142"/>
</dbReference>
<evidence type="ECO:0000256" key="2">
    <source>
        <dbReference type="SAM" id="SignalP"/>
    </source>
</evidence>
<dbReference type="EMBL" id="PZJX01000053">
    <property type="protein sequence ID" value="PTE07022.1"/>
    <property type="molecule type" value="Genomic_DNA"/>
</dbReference>
<dbReference type="Proteomes" id="UP000240259">
    <property type="component" value="Unassembled WGS sequence"/>
</dbReference>
<dbReference type="AlphaFoldDB" id="A0A2T4IMZ9"/>
<evidence type="ECO:0000313" key="5">
    <source>
        <dbReference type="Proteomes" id="UP000240259"/>
    </source>
</evidence>